<dbReference type="PROSITE" id="PS51257">
    <property type="entry name" value="PROKAR_LIPOPROTEIN"/>
    <property type="match status" value="1"/>
</dbReference>
<name>A0A160IKL2_9BACL</name>
<reference evidence="2 3" key="1">
    <citation type="submission" date="2016-04" db="EMBL/GenBank/DDBJ databases">
        <title>Complete genome sequence of Fictibacillus phosphorivorans G25-29, a strain toxic to nematodes.</title>
        <authorList>
            <person name="Zheng Z."/>
        </authorList>
    </citation>
    <scope>NUCLEOTIDE SEQUENCE [LARGE SCALE GENOMIC DNA]</scope>
    <source>
        <strain evidence="2 3">G25-29</strain>
    </source>
</reference>
<keyword evidence="1" id="KW-0732">Signal</keyword>
<feature type="chain" id="PRO_5007815976" description="DUF4367 domain-containing protein" evidence="1">
    <location>
        <begin position="21"/>
        <end position="164"/>
    </location>
</feature>
<accession>A0A160IKL2</accession>
<dbReference type="RefSeq" id="WP_066392395.1">
    <property type="nucleotide sequence ID" value="NZ_CP015378.1"/>
</dbReference>
<protein>
    <recommendedName>
        <fullName evidence="4">DUF4367 domain-containing protein</fullName>
    </recommendedName>
</protein>
<proteinExistence type="predicted"/>
<dbReference type="STRING" id="1221500.ABE65_005985"/>
<dbReference type="AlphaFoldDB" id="A0A160IKL2"/>
<dbReference type="Proteomes" id="UP000076623">
    <property type="component" value="Chromosome"/>
</dbReference>
<evidence type="ECO:0000313" key="2">
    <source>
        <dbReference type="EMBL" id="ANC76376.1"/>
    </source>
</evidence>
<dbReference type="KEGG" id="fpn:ABE65_005985"/>
<evidence type="ECO:0000256" key="1">
    <source>
        <dbReference type="SAM" id="SignalP"/>
    </source>
</evidence>
<gene>
    <name evidence="2" type="ORF">ABE65_005985</name>
</gene>
<feature type="signal peptide" evidence="1">
    <location>
        <begin position="1"/>
        <end position="20"/>
    </location>
</feature>
<evidence type="ECO:0008006" key="4">
    <source>
        <dbReference type="Google" id="ProtNLM"/>
    </source>
</evidence>
<evidence type="ECO:0000313" key="3">
    <source>
        <dbReference type="Proteomes" id="UP000076623"/>
    </source>
</evidence>
<sequence length="164" mass="18621">MKKMLVLLLLIMLVACSDQGAVGKLKTNYPNVKKEMEQLPTDVQKKMAAPETLPFQPKDVQLTYASEPVGNPKGDILHTEFVYGNEKGLVLRVTTFQNKNTNFNDEGERKTTKLKDGTEVIIERETSDVKAIRWSKDDVYYGMMLMGSKFEMEDLLESANSMDY</sequence>
<organism evidence="2 3">
    <name type="scientific">Fictibacillus phosphorivorans</name>
    <dbReference type="NCBI Taxonomy" id="1221500"/>
    <lineage>
        <taxon>Bacteria</taxon>
        <taxon>Bacillati</taxon>
        <taxon>Bacillota</taxon>
        <taxon>Bacilli</taxon>
        <taxon>Bacillales</taxon>
        <taxon>Fictibacillaceae</taxon>
        <taxon>Fictibacillus</taxon>
    </lineage>
</organism>
<dbReference type="EMBL" id="CP015378">
    <property type="protein sequence ID" value="ANC76376.1"/>
    <property type="molecule type" value="Genomic_DNA"/>
</dbReference>
<keyword evidence="3" id="KW-1185">Reference proteome</keyword>